<dbReference type="GO" id="GO:0005886">
    <property type="term" value="C:plasma membrane"/>
    <property type="evidence" value="ECO:0007669"/>
    <property type="project" value="UniProtKB-SubCell"/>
</dbReference>
<keyword evidence="3" id="KW-0328">Glycosyltransferase</keyword>
<feature type="transmembrane region" description="Helical" evidence="8">
    <location>
        <begin position="9"/>
        <end position="26"/>
    </location>
</feature>
<evidence type="ECO:0000256" key="4">
    <source>
        <dbReference type="ARBA" id="ARBA00022679"/>
    </source>
</evidence>
<dbReference type="Pfam" id="PF13231">
    <property type="entry name" value="PMT_2"/>
    <property type="match status" value="1"/>
</dbReference>
<dbReference type="RefSeq" id="WP_236575926.1">
    <property type="nucleotide sequence ID" value="NZ_BORQ01000014.1"/>
</dbReference>
<feature type="transmembrane region" description="Helical" evidence="8">
    <location>
        <begin position="171"/>
        <end position="198"/>
    </location>
</feature>
<evidence type="ECO:0000313" key="10">
    <source>
        <dbReference type="EMBL" id="GIO34907.1"/>
    </source>
</evidence>
<evidence type="ECO:0000256" key="1">
    <source>
        <dbReference type="ARBA" id="ARBA00004651"/>
    </source>
</evidence>
<keyword evidence="7 8" id="KW-0472">Membrane</keyword>
<feature type="transmembrane region" description="Helical" evidence="8">
    <location>
        <begin position="370"/>
        <end position="392"/>
    </location>
</feature>
<dbReference type="EMBL" id="BORQ01000014">
    <property type="protein sequence ID" value="GIO34907.1"/>
    <property type="molecule type" value="Genomic_DNA"/>
</dbReference>
<gene>
    <name evidence="10" type="ORF">J2TS6_60480</name>
</gene>
<keyword evidence="2" id="KW-1003">Cell membrane</keyword>
<evidence type="ECO:0000256" key="5">
    <source>
        <dbReference type="ARBA" id="ARBA00022692"/>
    </source>
</evidence>
<evidence type="ECO:0000256" key="7">
    <source>
        <dbReference type="ARBA" id="ARBA00023136"/>
    </source>
</evidence>
<keyword evidence="6 8" id="KW-1133">Transmembrane helix</keyword>
<sequence>MNILRSPKAVWAMLAVILLIAVYLRIDFLTSVKHNVSHDSVYYDEMVKRLIEKGVYAYKAETPNAQVAPGFPLFMAGIYKLVDYTHHDPFPYLRYANLLLSMVNLVLIYFIACKLVNARIGLIATGAAATNPPFIWANGAILTEVLATFLFLSYIYRQLRAIQTGRGRDSLIAGALLGCTALVRPEFLPVVVPIYLFYWLWTKNRAAWKLLLLACIGLSIVMSPWWIRNLVTLNKVVLTATQTNPFHAGTYPYKNWDDGLVDRHGKTQQEVAIERLKIGFTEHTWLFLKWYTVGKLDYIYSRMYFGSGHTPMYKVIPLRNQYHTAMIWTGVLGLILTLRRWRQPLTLIALILVVMSFIRLLFIPEYRYNFIAMPLFIIIGSAAAEMIARWIYARISPSFTKEVKEV</sequence>
<dbReference type="AlphaFoldDB" id="A0A919XKY7"/>
<dbReference type="PANTHER" id="PTHR33908:SF11">
    <property type="entry name" value="MEMBRANE PROTEIN"/>
    <property type="match status" value="1"/>
</dbReference>
<dbReference type="GO" id="GO:0009103">
    <property type="term" value="P:lipopolysaccharide biosynthetic process"/>
    <property type="evidence" value="ECO:0007669"/>
    <property type="project" value="UniProtKB-ARBA"/>
</dbReference>
<keyword evidence="5 8" id="KW-0812">Transmembrane</keyword>
<dbReference type="GO" id="GO:0016763">
    <property type="term" value="F:pentosyltransferase activity"/>
    <property type="evidence" value="ECO:0007669"/>
    <property type="project" value="TreeGrafter"/>
</dbReference>
<evidence type="ECO:0000256" key="8">
    <source>
        <dbReference type="SAM" id="Phobius"/>
    </source>
</evidence>
<dbReference type="PANTHER" id="PTHR33908">
    <property type="entry name" value="MANNOSYLTRANSFERASE YKCB-RELATED"/>
    <property type="match status" value="1"/>
</dbReference>
<feature type="transmembrane region" description="Helical" evidence="8">
    <location>
        <begin position="321"/>
        <end position="338"/>
    </location>
</feature>
<feature type="transmembrane region" description="Helical" evidence="8">
    <location>
        <begin position="345"/>
        <end position="364"/>
    </location>
</feature>
<feature type="domain" description="Glycosyltransferase RgtA/B/C/D-like" evidence="9">
    <location>
        <begin position="68"/>
        <end position="225"/>
    </location>
</feature>
<evidence type="ECO:0000256" key="3">
    <source>
        <dbReference type="ARBA" id="ARBA00022676"/>
    </source>
</evidence>
<protein>
    <recommendedName>
        <fullName evidence="9">Glycosyltransferase RgtA/B/C/D-like domain-containing protein</fullName>
    </recommendedName>
</protein>
<evidence type="ECO:0000256" key="6">
    <source>
        <dbReference type="ARBA" id="ARBA00022989"/>
    </source>
</evidence>
<comment type="caution">
    <text evidence="10">The sequence shown here is derived from an EMBL/GenBank/DDBJ whole genome shotgun (WGS) entry which is preliminary data.</text>
</comment>
<reference evidence="10" key="1">
    <citation type="submission" date="2021-03" db="EMBL/GenBank/DDBJ databases">
        <title>Antimicrobial resistance genes in bacteria isolated from Japanese honey, and their potential for conferring macrolide and lincosamide resistance in the American foulbrood pathogen Paenibacillus larvae.</title>
        <authorList>
            <person name="Okamoto M."/>
            <person name="Kumagai M."/>
            <person name="Kanamori H."/>
            <person name="Takamatsu D."/>
        </authorList>
    </citation>
    <scope>NUCLEOTIDE SEQUENCE</scope>
    <source>
        <strain evidence="10">J2TS6</strain>
    </source>
</reference>
<keyword evidence="11" id="KW-1185">Reference proteome</keyword>
<comment type="subcellular location">
    <subcellularLocation>
        <location evidence="1">Cell membrane</location>
        <topology evidence="1">Multi-pass membrane protein</topology>
    </subcellularLocation>
</comment>
<evidence type="ECO:0000259" key="9">
    <source>
        <dbReference type="Pfam" id="PF13231"/>
    </source>
</evidence>
<dbReference type="InterPro" id="IPR038731">
    <property type="entry name" value="RgtA/B/C-like"/>
</dbReference>
<name>A0A919XKY7_9BACL</name>
<feature type="transmembrane region" description="Helical" evidence="8">
    <location>
        <begin position="210"/>
        <end position="227"/>
    </location>
</feature>
<dbReference type="Proteomes" id="UP000679779">
    <property type="component" value="Unassembled WGS sequence"/>
</dbReference>
<keyword evidence="4" id="KW-0808">Transferase</keyword>
<dbReference type="InterPro" id="IPR050297">
    <property type="entry name" value="LipidA_mod_glycosyltrf_83"/>
</dbReference>
<accession>A0A919XKY7</accession>
<evidence type="ECO:0000313" key="11">
    <source>
        <dbReference type="Proteomes" id="UP000679779"/>
    </source>
</evidence>
<proteinExistence type="predicted"/>
<feature type="transmembrane region" description="Helical" evidence="8">
    <location>
        <begin position="92"/>
        <end position="113"/>
    </location>
</feature>
<evidence type="ECO:0000256" key="2">
    <source>
        <dbReference type="ARBA" id="ARBA00022475"/>
    </source>
</evidence>
<feature type="transmembrane region" description="Helical" evidence="8">
    <location>
        <begin position="134"/>
        <end position="156"/>
    </location>
</feature>
<organism evidence="10 11">
    <name type="scientific">Paenibacillus albilobatus</name>
    <dbReference type="NCBI Taxonomy" id="2716884"/>
    <lineage>
        <taxon>Bacteria</taxon>
        <taxon>Bacillati</taxon>
        <taxon>Bacillota</taxon>
        <taxon>Bacilli</taxon>
        <taxon>Bacillales</taxon>
        <taxon>Paenibacillaceae</taxon>
        <taxon>Paenibacillus</taxon>
    </lineage>
</organism>